<evidence type="ECO:0000313" key="2">
    <source>
        <dbReference type="Proteomes" id="UP000265520"/>
    </source>
</evidence>
<accession>A0A392VZV6</accession>
<comment type="caution">
    <text evidence="1">The sequence shown here is derived from an EMBL/GenBank/DDBJ whole genome shotgun (WGS) entry which is preliminary data.</text>
</comment>
<sequence length="32" mass="3478">EKTGKLCFPQTAPLILPDQNVDHTGGAPLLFR</sequence>
<protein>
    <submittedName>
        <fullName evidence="1">Uncharacterized protein</fullName>
    </submittedName>
</protein>
<evidence type="ECO:0000313" key="1">
    <source>
        <dbReference type="EMBL" id="MCI93944.1"/>
    </source>
</evidence>
<dbReference type="EMBL" id="LXQA011343027">
    <property type="protein sequence ID" value="MCI93944.1"/>
    <property type="molecule type" value="Genomic_DNA"/>
</dbReference>
<dbReference type="Proteomes" id="UP000265520">
    <property type="component" value="Unassembled WGS sequence"/>
</dbReference>
<reference evidence="1 2" key="1">
    <citation type="journal article" date="2018" name="Front. Plant Sci.">
        <title>Red Clover (Trifolium pratense) and Zigzag Clover (T. medium) - A Picture of Genomic Similarities and Differences.</title>
        <authorList>
            <person name="Dluhosova J."/>
            <person name="Istvanek J."/>
            <person name="Nedelnik J."/>
            <person name="Repkova J."/>
        </authorList>
    </citation>
    <scope>NUCLEOTIDE SEQUENCE [LARGE SCALE GENOMIC DNA]</scope>
    <source>
        <strain evidence="2">cv. 10/8</strain>
        <tissue evidence="1">Leaf</tissue>
    </source>
</reference>
<keyword evidence="2" id="KW-1185">Reference proteome</keyword>
<proteinExistence type="predicted"/>
<name>A0A392VZV6_9FABA</name>
<feature type="non-terminal residue" evidence="1">
    <location>
        <position position="1"/>
    </location>
</feature>
<dbReference type="AlphaFoldDB" id="A0A392VZV6"/>
<organism evidence="1 2">
    <name type="scientific">Trifolium medium</name>
    <dbReference type="NCBI Taxonomy" id="97028"/>
    <lineage>
        <taxon>Eukaryota</taxon>
        <taxon>Viridiplantae</taxon>
        <taxon>Streptophyta</taxon>
        <taxon>Embryophyta</taxon>
        <taxon>Tracheophyta</taxon>
        <taxon>Spermatophyta</taxon>
        <taxon>Magnoliopsida</taxon>
        <taxon>eudicotyledons</taxon>
        <taxon>Gunneridae</taxon>
        <taxon>Pentapetalae</taxon>
        <taxon>rosids</taxon>
        <taxon>fabids</taxon>
        <taxon>Fabales</taxon>
        <taxon>Fabaceae</taxon>
        <taxon>Papilionoideae</taxon>
        <taxon>50 kb inversion clade</taxon>
        <taxon>NPAAA clade</taxon>
        <taxon>Hologalegina</taxon>
        <taxon>IRL clade</taxon>
        <taxon>Trifolieae</taxon>
        <taxon>Trifolium</taxon>
    </lineage>
</organism>